<gene>
    <name evidence="5" type="ORF">ACFO3O_19585</name>
</gene>
<dbReference type="Proteomes" id="UP001596043">
    <property type="component" value="Unassembled WGS sequence"/>
</dbReference>
<dbReference type="PANTHER" id="PTHR46796:SF13">
    <property type="entry name" value="HTH-TYPE TRANSCRIPTIONAL ACTIVATOR RHAS"/>
    <property type="match status" value="1"/>
</dbReference>
<dbReference type="PROSITE" id="PS01124">
    <property type="entry name" value="HTH_ARAC_FAMILY_2"/>
    <property type="match status" value="1"/>
</dbReference>
<keyword evidence="2" id="KW-0238">DNA-binding</keyword>
<dbReference type="RefSeq" id="WP_379982002.1">
    <property type="nucleotide sequence ID" value="NZ_JBHSFV010000015.1"/>
</dbReference>
<organism evidence="5 6">
    <name type="scientific">Dokdonia ponticola</name>
    <dbReference type="NCBI Taxonomy" id="2041041"/>
    <lineage>
        <taxon>Bacteria</taxon>
        <taxon>Pseudomonadati</taxon>
        <taxon>Bacteroidota</taxon>
        <taxon>Flavobacteriia</taxon>
        <taxon>Flavobacteriales</taxon>
        <taxon>Flavobacteriaceae</taxon>
        <taxon>Dokdonia</taxon>
    </lineage>
</organism>
<evidence type="ECO:0000256" key="3">
    <source>
        <dbReference type="ARBA" id="ARBA00023163"/>
    </source>
</evidence>
<keyword evidence="6" id="KW-1185">Reference proteome</keyword>
<evidence type="ECO:0000313" key="6">
    <source>
        <dbReference type="Proteomes" id="UP001596043"/>
    </source>
</evidence>
<name>A0ABV9I1Y8_9FLAO</name>
<evidence type="ECO:0000256" key="2">
    <source>
        <dbReference type="ARBA" id="ARBA00023125"/>
    </source>
</evidence>
<protein>
    <submittedName>
        <fullName evidence="5">Helix-turn-helix domain-containing protein</fullName>
    </submittedName>
</protein>
<evidence type="ECO:0000256" key="1">
    <source>
        <dbReference type="ARBA" id="ARBA00023015"/>
    </source>
</evidence>
<accession>A0ABV9I1Y8</accession>
<evidence type="ECO:0000259" key="4">
    <source>
        <dbReference type="PROSITE" id="PS01124"/>
    </source>
</evidence>
<sequence>MLFAPQIPELQRHIDHYWIIDNIAQLFHGNSSLYAYPGITPDMLIVLDGYYTIDYLGKRYTSSKSQLFSFLHKEVVMDLTHLKSCIIIKFKSRGLSSLKPFMDQKTDALMKDSVAYAADVFDTNIESFITHLKGRSVSEIASELDQWLFRHYQKEREGFVVQMAQEISPSCDLKTIMEATNYSYSTLERHFKRDTGLTPKKFQSLQRYKQAIRELCTTQNADWQHYIEAYGYYDQSHFIKEIKRYTSFTPAQLLQTPSFIQVRPNYS</sequence>
<feature type="domain" description="HTH araC/xylS-type" evidence="4">
    <location>
        <begin position="157"/>
        <end position="256"/>
    </location>
</feature>
<dbReference type="InterPro" id="IPR050204">
    <property type="entry name" value="AraC_XylS_family_regulators"/>
</dbReference>
<evidence type="ECO:0000313" key="5">
    <source>
        <dbReference type="EMBL" id="MFC4636118.1"/>
    </source>
</evidence>
<keyword evidence="3" id="KW-0804">Transcription</keyword>
<comment type="caution">
    <text evidence="5">The sequence shown here is derived from an EMBL/GenBank/DDBJ whole genome shotgun (WGS) entry which is preliminary data.</text>
</comment>
<dbReference type="Pfam" id="PF12833">
    <property type="entry name" value="HTH_18"/>
    <property type="match status" value="1"/>
</dbReference>
<dbReference type="SMART" id="SM00342">
    <property type="entry name" value="HTH_ARAC"/>
    <property type="match status" value="1"/>
</dbReference>
<dbReference type="EMBL" id="JBHSFV010000015">
    <property type="protein sequence ID" value="MFC4636118.1"/>
    <property type="molecule type" value="Genomic_DNA"/>
</dbReference>
<proteinExistence type="predicted"/>
<dbReference type="InterPro" id="IPR018060">
    <property type="entry name" value="HTH_AraC"/>
</dbReference>
<keyword evidence="1" id="KW-0805">Transcription regulation</keyword>
<dbReference type="PANTHER" id="PTHR46796">
    <property type="entry name" value="HTH-TYPE TRANSCRIPTIONAL ACTIVATOR RHAS-RELATED"/>
    <property type="match status" value="1"/>
</dbReference>
<dbReference type="Gene3D" id="1.10.10.60">
    <property type="entry name" value="Homeodomain-like"/>
    <property type="match status" value="1"/>
</dbReference>
<reference evidence="6" key="1">
    <citation type="journal article" date="2019" name="Int. J. Syst. Evol. Microbiol.">
        <title>The Global Catalogue of Microorganisms (GCM) 10K type strain sequencing project: providing services to taxonomists for standard genome sequencing and annotation.</title>
        <authorList>
            <consortium name="The Broad Institute Genomics Platform"/>
            <consortium name="The Broad Institute Genome Sequencing Center for Infectious Disease"/>
            <person name="Wu L."/>
            <person name="Ma J."/>
        </authorList>
    </citation>
    <scope>NUCLEOTIDE SEQUENCE [LARGE SCALE GENOMIC DNA]</scope>
    <source>
        <strain evidence="6">YJ-61-S</strain>
    </source>
</reference>